<evidence type="ECO:0000259" key="13">
    <source>
        <dbReference type="Pfam" id="PF17801"/>
    </source>
</evidence>
<evidence type="ECO:0000256" key="4">
    <source>
        <dbReference type="ARBA" id="ARBA00012755"/>
    </source>
</evidence>
<reference evidence="14" key="1">
    <citation type="submission" date="2021-03" db="EMBL/GenBank/DDBJ databases">
        <authorList>
            <person name="Tagirdzhanova G."/>
        </authorList>
    </citation>
    <scope>NUCLEOTIDE SEQUENCE</scope>
</reference>
<keyword evidence="10 11" id="KW-0326">Glycosidase</keyword>
<dbReference type="PANTHER" id="PTHR11452:SF75">
    <property type="entry name" value="ALPHA-GALACTOSIDASE MEL1"/>
    <property type="match status" value="1"/>
</dbReference>
<dbReference type="Gene3D" id="3.20.20.70">
    <property type="entry name" value="Aldolase class I"/>
    <property type="match status" value="1"/>
</dbReference>
<evidence type="ECO:0000256" key="7">
    <source>
        <dbReference type="ARBA" id="ARBA00022801"/>
    </source>
</evidence>
<dbReference type="OrthoDB" id="5795902at2759"/>
<dbReference type="PRINTS" id="PR00740">
    <property type="entry name" value="GLHYDRLASE27"/>
</dbReference>
<protein>
    <recommendedName>
        <fullName evidence="4 11">Alpha-galactosidase</fullName>
        <ecNumber evidence="4 11">3.2.1.22</ecNumber>
    </recommendedName>
    <alternativeName>
        <fullName evidence="11">Melibiase</fullName>
    </alternativeName>
</protein>
<keyword evidence="6 12" id="KW-0732">Signal</keyword>
<evidence type="ECO:0000256" key="9">
    <source>
        <dbReference type="ARBA" id="ARBA00023180"/>
    </source>
</evidence>
<dbReference type="Gene3D" id="2.60.40.1180">
    <property type="entry name" value="Golgi alpha-mannosidase II"/>
    <property type="match status" value="1"/>
</dbReference>
<evidence type="ECO:0000313" key="14">
    <source>
        <dbReference type="EMBL" id="CAF9920903.1"/>
    </source>
</evidence>
<accession>A0A8H3IJC5</accession>
<evidence type="ECO:0000256" key="12">
    <source>
        <dbReference type="SAM" id="SignalP"/>
    </source>
</evidence>
<keyword evidence="5" id="KW-0964">Secreted</keyword>
<evidence type="ECO:0000256" key="2">
    <source>
        <dbReference type="ARBA" id="ARBA00004613"/>
    </source>
</evidence>
<proteinExistence type="inferred from homology"/>
<evidence type="ECO:0000313" key="15">
    <source>
        <dbReference type="Proteomes" id="UP000664169"/>
    </source>
</evidence>
<dbReference type="GO" id="GO:0004557">
    <property type="term" value="F:alpha-galactosidase activity"/>
    <property type="evidence" value="ECO:0007669"/>
    <property type="project" value="UniProtKB-EC"/>
</dbReference>
<comment type="caution">
    <text evidence="14">The sequence shown here is derived from an EMBL/GenBank/DDBJ whole genome shotgun (WGS) entry which is preliminary data.</text>
</comment>
<keyword evidence="7 11" id="KW-0378">Hydrolase</keyword>
<evidence type="ECO:0000256" key="10">
    <source>
        <dbReference type="ARBA" id="ARBA00023295"/>
    </source>
</evidence>
<dbReference type="SUPFAM" id="SSF51011">
    <property type="entry name" value="Glycosyl hydrolase domain"/>
    <property type="match status" value="1"/>
</dbReference>
<evidence type="ECO:0000256" key="11">
    <source>
        <dbReference type="RuleBase" id="RU361168"/>
    </source>
</evidence>
<dbReference type="Proteomes" id="UP000664169">
    <property type="component" value="Unassembled WGS sequence"/>
</dbReference>
<dbReference type="GO" id="GO:0005576">
    <property type="term" value="C:extracellular region"/>
    <property type="evidence" value="ECO:0007669"/>
    <property type="project" value="UniProtKB-SubCell"/>
</dbReference>
<dbReference type="InterPro" id="IPR013785">
    <property type="entry name" value="Aldolase_TIM"/>
</dbReference>
<evidence type="ECO:0000256" key="3">
    <source>
        <dbReference type="ARBA" id="ARBA00009743"/>
    </source>
</evidence>
<evidence type="ECO:0000256" key="6">
    <source>
        <dbReference type="ARBA" id="ARBA00022729"/>
    </source>
</evidence>
<feature type="chain" id="PRO_5034318279" description="Alpha-galactosidase" evidence="12">
    <location>
        <begin position="22"/>
        <end position="503"/>
    </location>
</feature>
<dbReference type="EC" id="3.2.1.22" evidence="4 11"/>
<evidence type="ECO:0000256" key="5">
    <source>
        <dbReference type="ARBA" id="ARBA00022525"/>
    </source>
</evidence>
<dbReference type="AlphaFoldDB" id="A0A8H3IJC5"/>
<feature type="signal peptide" evidence="12">
    <location>
        <begin position="1"/>
        <end position="21"/>
    </location>
</feature>
<dbReference type="PRINTS" id="PR00748">
    <property type="entry name" value="MELIBIASE"/>
</dbReference>
<dbReference type="FunFam" id="3.20.20.70:FF:000202">
    <property type="entry name" value="Alpha-galactosidase"/>
    <property type="match status" value="1"/>
</dbReference>
<comment type="subcellular location">
    <subcellularLocation>
        <location evidence="2">Secreted</location>
    </subcellularLocation>
</comment>
<dbReference type="SUPFAM" id="SSF51445">
    <property type="entry name" value="(Trans)glycosidases"/>
    <property type="match status" value="1"/>
</dbReference>
<dbReference type="GO" id="GO:0005995">
    <property type="term" value="P:melibiose catabolic process"/>
    <property type="evidence" value="ECO:0007669"/>
    <property type="project" value="UniProtKB-ARBA"/>
</dbReference>
<dbReference type="Pfam" id="PF16499">
    <property type="entry name" value="Melibiase_2"/>
    <property type="match status" value="2"/>
</dbReference>
<dbReference type="Pfam" id="PF17801">
    <property type="entry name" value="Melibiase_C"/>
    <property type="match status" value="1"/>
</dbReference>
<comment type="similarity">
    <text evidence="3 11">Belongs to the glycosyl hydrolase 27 family.</text>
</comment>
<dbReference type="CDD" id="cd14792">
    <property type="entry name" value="GH27"/>
    <property type="match status" value="1"/>
</dbReference>
<evidence type="ECO:0000256" key="8">
    <source>
        <dbReference type="ARBA" id="ARBA00023157"/>
    </source>
</evidence>
<dbReference type="InterPro" id="IPR017853">
    <property type="entry name" value="GH"/>
</dbReference>
<dbReference type="InterPro" id="IPR002241">
    <property type="entry name" value="Glyco_hydro_27"/>
</dbReference>
<organism evidence="14 15">
    <name type="scientific">Gomphillus americanus</name>
    <dbReference type="NCBI Taxonomy" id="1940652"/>
    <lineage>
        <taxon>Eukaryota</taxon>
        <taxon>Fungi</taxon>
        <taxon>Dikarya</taxon>
        <taxon>Ascomycota</taxon>
        <taxon>Pezizomycotina</taxon>
        <taxon>Lecanoromycetes</taxon>
        <taxon>OSLEUM clade</taxon>
        <taxon>Ostropomycetidae</taxon>
        <taxon>Ostropales</taxon>
        <taxon>Graphidaceae</taxon>
        <taxon>Gomphilloideae</taxon>
        <taxon>Gomphillus</taxon>
    </lineage>
</organism>
<sequence>MYSQVSTAAWSLALVAQLVGADNPGQIGSYNGLAVTPAMGWDNWNAFGCDVSEDLLLGTAQKIVDVGLRDLGYNYVILDDCYSDGRYPNGTIKPNFQKFPNGFKHVSDRLHALGLKYGMYSSAGYLTCGRYTASLGREMTDAQTFADWGVDFLKYDNCYNGGQSGTAQISYTRYKAMSDALNATGRPILYNMCSWGDDGPWNWAQTMANSWRMSGDVYDSFSRPDERCPCTGDEPGYLCALPGFHCSILNIMNKMAKIVSKTQTGAQNDMDALEVGNGGMTDDEYLTHMSMWTLEASQLVMGTDIRSLDPSAYSILANPAVLALNQDPAVSAGARRWIHQVADKDENDAGNIQLWARTMNNTDAVIALVNAGNTLRDMNATLADIFFDQGGVISPQARQGWDIYDLWANRMDNETASSILNGTAPAIISVDDMLNQTTRWNVSMMSYAEGLNANASALFGKMIGSVDALGTVTAKNVSRHGVALYRLRANGKGMSKLDARDEL</sequence>
<dbReference type="InterPro" id="IPR013780">
    <property type="entry name" value="Glyco_hydro_b"/>
</dbReference>
<keyword evidence="15" id="KW-1185">Reference proteome</keyword>
<dbReference type="InterPro" id="IPR041233">
    <property type="entry name" value="Melibiase_C"/>
</dbReference>
<feature type="domain" description="Alpha galactosidase C-terminal" evidence="13">
    <location>
        <begin position="350"/>
        <end position="414"/>
    </location>
</feature>
<keyword evidence="9" id="KW-0325">Glycoprotein</keyword>
<evidence type="ECO:0000256" key="1">
    <source>
        <dbReference type="ARBA" id="ARBA00001255"/>
    </source>
</evidence>
<dbReference type="InterPro" id="IPR006215">
    <property type="entry name" value="Glyco_hydro_melibiase"/>
</dbReference>
<keyword evidence="8 11" id="KW-1015">Disulfide bond</keyword>
<dbReference type="PANTHER" id="PTHR11452">
    <property type="entry name" value="ALPHA-GALACTOSIDASE/ALPHA-N-ACETYLGALACTOSAMINIDASE"/>
    <property type="match status" value="1"/>
</dbReference>
<comment type="catalytic activity">
    <reaction evidence="1 11">
        <text>Hydrolysis of terminal, non-reducing alpha-D-galactose residues in alpha-D-galactosides, including galactose oligosaccharides, galactomannans and galactolipids.</text>
        <dbReference type="EC" id="3.2.1.22"/>
    </reaction>
</comment>
<dbReference type="EMBL" id="CAJPDQ010000016">
    <property type="protein sequence ID" value="CAF9920903.1"/>
    <property type="molecule type" value="Genomic_DNA"/>
</dbReference>
<name>A0A8H3IJC5_9LECA</name>
<gene>
    <name evidence="14" type="ORF">GOMPHAMPRED_002171</name>
</gene>